<keyword evidence="9" id="KW-1185">Reference proteome</keyword>
<organism evidence="8 9">
    <name type="scientific">Knufia fluminis</name>
    <dbReference type="NCBI Taxonomy" id="191047"/>
    <lineage>
        <taxon>Eukaryota</taxon>
        <taxon>Fungi</taxon>
        <taxon>Dikarya</taxon>
        <taxon>Ascomycota</taxon>
        <taxon>Pezizomycotina</taxon>
        <taxon>Eurotiomycetes</taxon>
        <taxon>Chaetothyriomycetidae</taxon>
        <taxon>Chaetothyriales</taxon>
        <taxon>Trichomeriaceae</taxon>
        <taxon>Knufia</taxon>
    </lineage>
</organism>
<dbReference type="Gene3D" id="3.30.900.10">
    <property type="entry name" value="HORMA domain"/>
    <property type="match status" value="1"/>
</dbReference>
<evidence type="ECO:0000259" key="7">
    <source>
        <dbReference type="Pfam" id="PF10033"/>
    </source>
</evidence>
<dbReference type="PANTHER" id="PTHR13430:SF4">
    <property type="entry name" value="AUTOPHAGY-RELATED PROTEIN 13"/>
    <property type="match status" value="1"/>
</dbReference>
<feature type="compositionally biased region" description="Pro residues" evidence="6">
    <location>
        <begin position="1"/>
        <end position="11"/>
    </location>
</feature>
<evidence type="ECO:0000256" key="4">
    <source>
        <dbReference type="ARBA" id="ARBA00023006"/>
    </source>
</evidence>
<evidence type="ECO:0000256" key="3">
    <source>
        <dbReference type="ARBA" id="ARBA00013801"/>
    </source>
</evidence>
<evidence type="ECO:0000256" key="2">
    <source>
        <dbReference type="ARBA" id="ARBA00011848"/>
    </source>
</evidence>
<feature type="compositionally biased region" description="Polar residues" evidence="6">
    <location>
        <begin position="780"/>
        <end position="794"/>
    </location>
</feature>
<feature type="compositionally biased region" description="Polar residues" evidence="6">
    <location>
        <begin position="33"/>
        <end position="48"/>
    </location>
</feature>
<comment type="caution">
    <text evidence="8">The sequence shown here is derived from an EMBL/GenBank/DDBJ whole genome shotgun (WGS) entry which is preliminary data.</text>
</comment>
<dbReference type="EMBL" id="JAKLMC020000004">
    <property type="protein sequence ID" value="KAK5956750.1"/>
    <property type="molecule type" value="Genomic_DNA"/>
</dbReference>
<accession>A0AAN8IBA4</accession>
<feature type="region of interest" description="Disordered" evidence="6">
    <location>
        <begin position="1"/>
        <end position="52"/>
    </location>
</feature>
<dbReference type="AlphaFoldDB" id="A0AAN8IBA4"/>
<comment type="subunit">
    <text evidence="2">Interacts with ATG1 to form the ATG1-ATG13 kinase complex.</text>
</comment>
<dbReference type="GO" id="GO:0000423">
    <property type="term" value="P:mitophagy"/>
    <property type="evidence" value="ECO:0007669"/>
    <property type="project" value="TreeGrafter"/>
</dbReference>
<protein>
    <recommendedName>
        <fullName evidence="3 5">Autophagy-related protein 13</fullName>
    </recommendedName>
</protein>
<comment type="similarity">
    <text evidence="1 5">Belongs to the ATG13 family. Fungi subfamily.</text>
</comment>
<dbReference type="PANTHER" id="PTHR13430">
    <property type="match status" value="1"/>
</dbReference>
<feature type="compositionally biased region" description="Low complexity" evidence="6">
    <location>
        <begin position="526"/>
        <end position="541"/>
    </location>
</feature>
<dbReference type="Gene3D" id="6.10.140.1900">
    <property type="match status" value="1"/>
</dbReference>
<feature type="domain" description="Autophagy-related protein 13 N-terminal" evidence="7">
    <location>
        <begin position="64"/>
        <end position="304"/>
    </location>
</feature>
<feature type="compositionally biased region" description="Polar residues" evidence="6">
    <location>
        <begin position="623"/>
        <end position="641"/>
    </location>
</feature>
<reference evidence="8 9" key="1">
    <citation type="submission" date="2022-12" db="EMBL/GenBank/DDBJ databases">
        <title>Genomic features and morphological characterization of a novel Knufia sp. strain isolated from spacecraft assembly facility.</title>
        <authorList>
            <person name="Teixeira M."/>
            <person name="Chander A.M."/>
            <person name="Stajich J.E."/>
            <person name="Venkateswaran K."/>
        </authorList>
    </citation>
    <scope>NUCLEOTIDE SEQUENCE [LARGE SCALE GENOMIC DNA]</scope>
    <source>
        <strain evidence="8 9">FJI-L2-BK-P2</strain>
    </source>
</reference>
<keyword evidence="4 5" id="KW-0072">Autophagy</keyword>
<proteinExistence type="inferred from homology"/>
<feature type="compositionally biased region" description="Polar residues" evidence="6">
    <location>
        <begin position="674"/>
        <end position="683"/>
    </location>
</feature>
<evidence type="ECO:0000313" key="9">
    <source>
        <dbReference type="Proteomes" id="UP001316803"/>
    </source>
</evidence>
<sequence>MHQHPRPPPATASPANSEQTNPYRSNNPRDRTPSTQASGSSEDFVTTRQEPDTAASMQRLNQVIQNFHTKAALIILHSRADLSPAYSSKTNEKRVNKWFNIELDETDDYLEDIKRWKRIDVQAERPPPLIIEVYLTTEALPQGQRLVILDDDQKRWDVYNALEPRQSTRTTSNRPEKSREILLERWTIELRDSTQPIPSDLPAVLPHVYKKSIVLFRALFTYCNFLPAWKLIRKLGKSRSTMGMKIGFRIVEGDRLDSIPRADNLNTSLYETSSPVTTDYSFGSTDSPAGPFSVQVKYRSNSDFRVDDSEELLSSRFIGADDNVFNPSWRDHRDEATQRVGSLPSDQRRQLMDRPELGQAYGSLATFHQAGINPSTSPISALRAQKELGGDSPSPQRPLPQQAQPTRPSPRTSTTTRRSSFSINPFKAPTLAASPLGSSPLGASPRVSAKAVPTLDSLQEEGSHPGPEARAAPAPKPSSTENVAKTSVSSSPRPAPVQRFQSSFSHRRNRLSVDRTTNKTDEDQTSSGKASAASSGQPGSGLMTEAARGGSSGSMHADDENISDFLKMLDQKKDKLTPASSSAVESSAKRTAAALNRFHQMRDSNAALSESMSSSLVVPKPSTPSSRQLPGQATISTSTSPGGKPVSPHTPHAPFAPSRLSAAYSHDAPEMQEGMQNDGATSPNEERIESAPTEANPGAIDIPNSPMLFKPGYRRSSSAQRRPLSSEDDIGDLYGMRSASMGANVKQQPSLVDEPKPLDLSSQKKETGSETRVVAADVSDSGSGRSSLPTTYRSRFSRGGAATRGGSHASPTQGSLSSIGGTGASVEKTADSGSASGSWGRGGRTQGLTRPETKTGEEEDDLPFLMDGSARS</sequence>
<feature type="compositionally biased region" description="Polar residues" evidence="6">
    <location>
        <begin position="477"/>
        <end position="492"/>
    </location>
</feature>
<feature type="compositionally biased region" description="Basic and acidic residues" evidence="6">
    <location>
        <begin position="511"/>
        <end position="522"/>
    </location>
</feature>
<name>A0AAN8IBA4_9EURO</name>
<gene>
    <name evidence="8" type="primary">ATG13</name>
    <name evidence="8" type="ORF">OHC33_002238</name>
</gene>
<evidence type="ECO:0000313" key="8">
    <source>
        <dbReference type="EMBL" id="KAK5956750.1"/>
    </source>
</evidence>
<evidence type="ECO:0000256" key="5">
    <source>
        <dbReference type="RuleBase" id="RU361214"/>
    </source>
</evidence>
<feature type="region of interest" description="Disordered" evidence="6">
    <location>
        <begin position="604"/>
        <end position="872"/>
    </location>
</feature>
<feature type="compositionally biased region" description="Polar residues" evidence="6">
    <location>
        <begin position="13"/>
        <end position="26"/>
    </location>
</feature>
<evidence type="ECO:0000256" key="6">
    <source>
        <dbReference type="SAM" id="MobiDB-lite"/>
    </source>
</evidence>
<feature type="compositionally biased region" description="Low complexity" evidence="6">
    <location>
        <begin position="604"/>
        <end position="616"/>
    </location>
</feature>
<dbReference type="InterPro" id="IPR018731">
    <property type="entry name" value="Atg13_N"/>
</dbReference>
<dbReference type="GO" id="GO:1990316">
    <property type="term" value="C:Atg1/ULK1 kinase complex"/>
    <property type="evidence" value="ECO:0007669"/>
    <property type="project" value="InterPro"/>
</dbReference>
<dbReference type="GO" id="GO:0034497">
    <property type="term" value="P:protein localization to phagophore assembly site"/>
    <property type="evidence" value="ECO:0007669"/>
    <property type="project" value="TreeGrafter"/>
</dbReference>
<dbReference type="InterPro" id="IPR036570">
    <property type="entry name" value="HORMA_dom_sf"/>
</dbReference>
<evidence type="ECO:0000256" key="1">
    <source>
        <dbReference type="ARBA" id="ARBA00005246"/>
    </source>
</evidence>
<feature type="region of interest" description="Disordered" evidence="6">
    <location>
        <begin position="386"/>
        <end position="566"/>
    </location>
</feature>
<dbReference type="Proteomes" id="UP001316803">
    <property type="component" value="Unassembled WGS sequence"/>
</dbReference>
<feature type="compositionally biased region" description="Low complexity" evidence="6">
    <location>
        <begin position="428"/>
        <end position="445"/>
    </location>
</feature>
<dbReference type="GO" id="GO:0000407">
    <property type="term" value="C:phagophore assembly site"/>
    <property type="evidence" value="ECO:0007669"/>
    <property type="project" value="TreeGrafter"/>
</dbReference>
<feature type="region of interest" description="Disordered" evidence="6">
    <location>
        <begin position="327"/>
        <end position="351"/>
    </location>
</feature>
<feature type="compositionally biased region" description="Polar residues" evidence="6">
    <location>
        <begin position="809"/>
        <end position="819"/>
    </location>
</feature>
<feature type="compositionally biased region" description="Basic and acidic residues" evidence="6">
    <location>
        <begin position="753"/>
        <end position="769"/>
    </location>
</feature>
<dbReference type="InterPro" id="IPR040182">
    <property type="entry name" value="ATG13"/>
</dbReference>
<feature type="compositionally biased region" description="Low complexity" evidence="6">
    <location>
        <begin position="405"/>
        <end position="420"/>
    </location>
</feature>
<dbReference type="Pfam" id="PF10033">
    <property type="entry name" value="ATG13"/>
    <property type="match status" value="1"/>
</dbReference>
<dbReference type="GO" id="GO:0005829">
    <property type="term" value="C:cytosol"/>
    <property type="evidence" value="ECO:0007669"/>
    <property type="project" value="TreeGrafter"/>
</dbReference>
<dbReference type="GO" id="GO:0034727">
    <property type="term" value="P:piecemeal microautophagy of the nucleus"/>
    <property type="evidence" value="ECO:0007669"/>
    <property type="project" value="TreeGrafter"/>
</dbReference>